<gene>
    <name evidence="2" type="ORF">HGA02_07095</name>
</gene>
<evidence type="ECO:0000313" key="2">
    <source>
        <dbReference type="EMBL" id="NKY39302.1"/>
    </source>
</evidence>
<dbReference type="Proteomes" id="UP000777774">
    <property type="component" value="Unassembled WGS sequence"/>
</dbReference>
<evidence type="ECO:0000256" key="1">
    <source>
        <dbReference type="SAM" id="MobiDB-lite"/>
    </source>
</evidence>
<dbReference type="RefSeq" id="WP_168678435.1">
    <property type="nucleotide sequence ID" value="NZ_JAAXOY010000129.1"/>
</dbReference>
<protein>
    <recommendedName>
        <fullName evidence="4">DUF559 domain-containing protein</fullName>
    </recommendedName>
</protein>
<comment type="caution">
    <text evidence="2">The sequence shown here is derived from an EMBL/GenBank/DDBJ whole genome shotgun (WGS) entry which is preliminary data.</text>
</comment>
<accession>A0ABX1JZ16</accession>
<reference evidence="2 3" key="1">
    <citation type="submission" date="2020-04" db="EMBL/GenBank/DDBJ databases">
        <title>MicrobeNet Type strains.</title>
        <authorList>
            <person name="Nicholson A.C."/>
        </authorList>
    </citation>
    <scope>NUCLEOTIDE SEQUENCE [LARGE SCALE GENOMIC DNA]</scope>
    <source>
        <strain evidence="2 3">ATCC BAA-787</strain>
    </source>
</reference>
<dbReference type="EMBL" id="JAAXOY010000129">
    <property type="protein sequence ID" value="NKY39302.1"/>
    <property type="molecule type" value="Genomic_DNA"/>
</dbReference>
<sequence>MLGEPNVAFGCGGRRTGHRGRELGESSTQIDLWLSPSVRSRSDGGVPRRRDIPRSLLVLAGRQGGLLSAEQADAQGVTSGRRGRLVAAGLWSRPTRGVFDTRPTSGRSPDDRRLRAAWLGMLAYGPSAVAVGACALALYGVSGLPVDLQPEIAMPGGRFRQSRDGIRVREFGGATVLPQRRIGAGRAVVLPWAVTQAVPEIGRRHALAVLDDVLRRGLLDESGLEDVRSRVAGRRGAAGVGDLWSLVDARAESPLESLARLDCWDAGVPADDVQVTIRDGDGGFVARADLGWRLGGDRWLVAEIDGREVHETPRAVLHDRRRQNAVVRTGRVELLRFTAADLGPSGALVRTVRAHLPTTWRPSTAVKPPNATSGTSDRALAHVMLRSADLGYGVGQVGVIGRGGDDDD</sequence>
<keyword evidence="3" id="KW-1185">Reference proteome</keyword>
<evidence type="ECO:0008006" key="4">
    <source>
        <dbReference type="Google" id="ProtNLM"/>
    </source>
</evidence>
<feature type="region of interest" description="Disordered" evidence="1">
    <location>
        <begin position="1"/>
        <end position="26"/>
    </location>
</feature>
<proteinExistence type="predicted"/>
<organism evidence="2 3">
    <name type="scientific">Cellulomonas septica</name>
    <dbReference type="NCBI Taxonomy" id="285080"/>
    <lineage>
        <taxon>Bacteria</taxon>
        <taxon>Bacillati</taxon>
        <taxon>Actinomycetota</taxon>
        <taxon>Actinomycetes</taxon>
        <taxon>Micrococcales</taxon>
        <taxon>Cellulomonadaceae</taxon>
        <taxon>Cellulomonas</taxon>
    </lineage>
</organism>
<name>A0ABX1JZ16_9CELL</name>
<evidence type="ECO:0000313" key="3">
    <source>
        <dbReference type="Proteomes" id="UP000777774"/>
    </source>
</evidence>